<protein>
    <submittedName>
        <fullName evidence="4">YagE family protein</fullName>
    </submittedName>
</protein>
<evidence type="ECO:0000313" key="4">
    <source>
        <dbReference type="EMBL" id="KOO24576.1"/>
    </source>
</evidence>
<dbReference type="GO" id="GO:0005739">
    <property type="term" value="C:mitochondrion"/>
    <property type="evidence" value="ECO:0007669"/>
    <property type="project" value="UniProtKB-ARBA"/>
</dbReference>
<comment type="similarity">
    <text evidence="1">Belongs to the RMD1/sif2 family.</text>
</comment>
<dbReference type="PANTHER" id="PTHR16255">
    <property type="entry name" value="REQUIRED FOR MEIOTIC NUCLEAR DIVISION PROTEIN 1 HOMOLOG"/>
    <property type="match status" value="1"/>
</dbReference>
<name>A0A0M0JDC7_9EUKA</name>
<organism evidence="4 5">
    <name type="scientific">Chrysochromulina tobinii</name>
    <dbReference type="NCBI Taxonomy" id="1460289"/>
    <lineage>
        <taxon>Eukaryota</taxon>
        <taxon>Haptista</taxon>
        <taxon>Haptophyta</taxon>
        <taxon>Prymnesiophyceae</taxon>
        <taxon>Prymnesiales</taxon>
        <taxon>Chrysochromulinaceae</taxon>
        <taxon>Chrysochromulina</taxon>
    </lineage>
</organism>
<dbReference type="PANTHER" id="PTHR16255:SF1">
    <property type="entry name" value="REQUIRED FOR MEIOTIC NUCLEAR DIVISION PROTEIN 1 HOMOLOG"/>
    <property type="match status" value="1"/>
</dbReference>
<dbReference type="AlphaFoldDB" id="A0A0M0JDC7"/>
<evidence type="ECO:0000259" key="3">
    <source>
        <dbReference type="Pfam" id="PF02582"/>
    </source>
</evidence>
<evidence type="ECO:0000256" key="1">
    <source>
        <dbReference type="ARBA" id="ARBA00008306"/>
    </source>
</evidence>
<keyword evidence="2" id="KW-1133">Transmembrane helix</keyword>
<keyword evidence="5" id="KW-1185">Reference proteome</keyword>
<reference evidence="5" key="1">
    <citation type="journal article" date="2015" name="PLoS Genet.">
        <title>Genome Sequence and Transcriptome Analyses of Chrysochromulina tobin: Metabolic Tools for Enhanced Algal Fitness in the Prominent Order Prymnesiales (Haptophyceae).</title>
        <authorList>
            <person name="Hovde B.T."/>
            <person name="Deodato C.R."/>
            <person name="Hunsperger H.M."/>
            <person name="Ryken S.A."/>
            <person name="Yost W."/>
            <person name="Jha R.K."/>
            <person name="Patterson J."/>
            <person name="Monnat R.J. Jr."/>
            <person name="Barlow S.B."/>
            <person name="Starkenburg S.R."/>
            <person name="Cattolico R.A."/>
        </authorList>
    </citation>
    <scope>NUCLEOTIDE SEQUENCE</scope>
    <source>
        <strain evidence="5">CCMP291</strain>
    </source>
</reference>
<dbReference type="Pfam" id="PF02582">
    <property type="entry name" value="DUF155"/>
    <property type="match status" value="1"/>
</dbReference>
<sequence>MLAQHGFMIEPLSEEEVDDFGYTHLEGAKASIAKDVITLTSYQILEKLAISFGLAQSVKLGVFERTVEQTIQETRSIPERMARDGKIRLRRAAITKRIGQLFVDRASINLHSDILDHPEFFWENDEWLSLYVRASKYLEIDRRTEVLNKRLDIIKELFDMLASEMNQNHSNKLEWIIIILILIEVFFQVFQLVLDHFY</sequence>
<accession>A0A0M0JDC7</accession>
<keyword evidence="2" id="KW-0812">Transmembrane</keyword>
<dbReference type="InterPro" id="IPR003734">
    <property type="entry name" value="DUF155"/>
</dbReference>
<proteinExistence type="inferred from homology"/>
<comment type="caution">
    <text evidence="4">The sequence shown here is derived from an EMBL/GenBank/DDBJ whole genome shotgun (WGS) entry which is preliminary data.</text>
</comment>
<evidence type="ECO:0000256" key="2">
    <source>
        <dbReference type="SAM" id="Phobius"/>
    </source>
</evidence>
<dbReference type="InterPro" id="IPR051624">
    <property type="entry name" value="RMD1/Sad1-interacting"/>
</dbReference>
<feature type="transmembrane region" description="Helical" evidence="2">
    <location>
        <begin position="175"/>
        <end position="194"/>
    </location>
</feature>
<feature type="domain" description="DUF155" evidence="3">
    <location>
        <begin position="11"/>
        <end position="148"/>
    </location>
</feature>
<dbReference type="OrthoDB" id="18302at2759"/>
<keyword evidence="2" id="KW-0472">Membrane</keyword>
<dbReference type="EMBL" id="JWZX01003078">
    <property type="protein sequence ID" value="KOO24576.1"/>
    <property type="molecule type" value="Genomic_DNA"/>
</dbReference>
<evidence type="ECO:0000313" key="5">
    <source>
        <dbReference type="Proteomes" id="UP000037460"/>
    </source>
</evidence>
<gene>
    <name evidence="4" type="ORF">Ctob_007073</name>
</gene>
<dbReference type="Proteomes" id="UP000037460">
    <property type="component" value="Unassembled WGS sequence"/>
</dbReference>